<feature type="DNA-binding region" description="OmpR/PhoB-type" evidence="2">
    <location>
        <begin position="3"/>
        <end position="101"/>
    </location>
</feature>
<dbReference type="Gene3D" id="1.10.10.10">
    <property type="entry name" value="Winged helix-like DNA-binding domain superfamily/Winged helix DNA-binding domain"/>
    <property type="match status" value="1"/>
</dbReference>
<dbReference type="InterPro" id="IPR036388">
    <property type="entry name" value="WH-like_DNA-bd_sf"/>
</dbReference>
<dbReference type="Gene3D" id="1.25.40.10">
    <property type="entry name" value="Tetratricopeptide repeat domain"/>
    <property type="match status" value="1"/>
</dbReference>
<dbReference type="InterPro" id="IPR027417">
    <property type="entry name" value="P-loop_NTPase"/>
</dbReference>
<dbReference type="PROSITE" id="PS51755">
    <property type="entry name" value="OMPR_PHOB"/>
    <property type="match status" value="1"/>
</dbReference>
<evidence type="ECO:0000313" key="4">
    <source>
        <dbReference type="EMBL" id="GLQ89455.1"/>
    </source>
</evidence>
<dbReference type="InterPro" id="IPR049052">
    <property type="entry name" value="nSTAND1"/>
</dbReference>
<protein>
    <submittedName>
        <fullName evidence="4">Transcriptional regulator</fullName>
    </submittedName>
</protein>
<dbReference type="EMBL" id="BSOA01000034">
    <property type="protein sequence ID" value="GLQ89455.1"/>
    <property type="molecule type" value="Genomic_DNA"/>
</dbReference>
<gene>
    <name evidence="4" type="ORF">GCM10007898_30280</name>
</gene>
<dbReference type="Proteomes" id="UP001156627">
    <property type="component" value="Unassembled WGS sequence"/>
</dbReference>
<dbReference type="CDD" id="cd00383">
    <property type="entry name" value="trans_reg_C"/>
    <property type="match status" value="1"/>
</dbReference>
<evidence type="ECO:0000259" key="3">
    <source>
        <dbReference type="PROSITE" id="PS51755"/>
    </source>
</evidence>
<dbReference type="SUPFAM" id="SSF46894">
    <property type="entry name" value="C-terminal effector domain of the bipartite response regulators"/>
    <property type="match status" value="1"/>
</dbReference>
<dbReference type="SUPFAM" id="SSF52540">
    <property type="entry name" value="P-loop containing nucleoside triphosphate hydrolases"/>
    <property type="match status" value="1"/>
</dbReference>
<reference evidence="5" key="1">
    <citation type="journal article" date="2019" name="Int. J. Syst. Evol. Microbiol.">
        <title>The Global Catalogue of Microorganisms (GCM) 10K type strain sequencing project: providing services to taxonomists for standard genome sequencing and annotation.</title>
        <authorList>
            <consortium name="The Broad Institute Genomics Platform"/>
            <consortium name="The Broad Institute Genome Sequencing Center for Infectious Disease"/>
            <person name="Wu L."/>
            <person name="Ma J."/>
        </authorList>
    </citation>
    <scope>NUCLEOTIDE SEQUENCE [LARGE SCALE GENOMIC DNA]</scope>
    <source>
        <strain evidence="5">NBRC 111981</strain>
    </source>
</reference>
<dbReference type="InterPro" id="IPR011990">
    <property type="entry name" value="TPR-like_helical_dom_sf"/>
</dbReference>
<dbReference type="InterPro" id="IPR001867">
    <property type="entry name" value="OmpR/PhoB-type_DNA-bd"/>
</dbReference>
<evidence type="ECO:0000256" key="1">
    <source>
        <dbReference type="ARBA" id="ARBA00023125"/>
    </source>
</evidence>
<sequence>MSYKDFHFGDWLVAPHSCTLSRDGRRVQIEPRAMDVLLALCTQAGQIISAEELLQRCWSGMVVGENQVHKAITQLRRALADNARSAVYIENIRKRGYRTVAQVLLPVADATPVNRKSWAERSPYVGLDSFDTEHAAVFFGRDHAIRQLHEAMLAQAKTGRALMLVLGPSGSGKTSLIQAGLLPALSRQGGRFQVTSTAILDLGGIGDEALMTALGAALIDLEVDDQPLLRGHSAESLGQKLLQAPDAILGELRSISARQPQARAALLIDRLEALFTSSRVDDSLRDAFLVTLDRLARSESMIVLLACRNDFYAQIAREPMLMESKSLGGHYDLSPPTRAEIAQMIRLPAEAAGLRFGIDEQSHARLDDLLCEAAAHSPDALPLLQYTLHELYLQREHTGELSINAYRALGGLEGAIGRRAETVLAGLPAASQAALPRILSLLVTLSANGDTVSGHHALWSALQSEAEHALVHTLVEQRLFVSLVIDRQPAFGVAHEALLRQWPRVVEWIAVHRQALRVRSRVEVQARQWLSDGRHVQRLLPRGRQLEEARELLGQESIPLEAEVEGFIGASVSRVKRGERLRLAAIAIFAVVSLVAGGLGLFAHHAEEMARQHQQEADELMGYMLVELADKLPPLGREDLLADVGRKALSYLLRQHPEEISFDERTQQARALRLIADAALARHDTGTAQGALSQSQSLLERNLAKNPTSPGLLREFALNEDQLGQLRFQLGDLNGATKHLKQFLYTTEQLHHIAPANSDTDALLSGAHNSLGSIAFQQGDEETAIHEFAISSQLKRDVIARHPADIHFYRAEVGELADTLTWQASAQEATGHLQQALSLDEQAITELLTLQKDAPEELMWTYRLAIARYWHALLLKVLGHEEQAGTELSAAQTLATDLLHHDPNNGPWLHISMMIAMLSGDVHADLEPLPLALTEQRATAAKLDELIKSNAKHDSFKSLNALSQVYLANTLQRLKDPLKAQALLQAALEELPPAQQDSLTPEVASRRPFALIQLAQVQNMLGQTDASHASCQRAASLLEPLVLRRPHDYHLLSPWILANDCLGKGEAVESQKNWLARIGYADPQYLRDLLTFSQPPSTAKETK</sequence>
<accession>A0ABQ5XCM2</accession>
<dbReference type="InterPro" id="IPR016032">
    <property type="entry name" value="Sig_transdc_resp-reg_C-effctor"/>
</dbReference>
<dbReference type="SUPFAM" id="SSF48452">
    <property type="entry name" value="TPR-like"/>
    <property type="match status" value="1"/>
</dbReference>
<organism evidence="4 5">
    <name type="scientific">Dyella flagellata</name>
    <dbReference type="NCBI Taxonomy" id="1867833"/>
    <lineage>
        <taxon>Bacteria</taxon>
        <taxon>Pseudomonadati</taxon>
        <taxon>Pseudomonadota</taxon>
        <taxon>Gammaproteobacteria</taxon>
        <taxon>Lysobacterales</taxon>
        <taxon>Rhodanobacteraceae</taxon>
        <taxon>Dyella</taxon>
    </lineage>
</organism>
<dbReference type="SMART" id="SM00862">
    <property type="entry name" value="Trans_reg_C"/>
    <property type="match status" value="1"/>
</dbReference>
<dbReference type="Pfam" id="PF00486">
    <property type="entry name" value="Trans_reg_C"/>
    <property type="match status" value="1"/>
</dbReference>
<proteinExistence type="predicted"/>
<dbReference type="Gene3D" id="3.40.50.300">
    <property type="entry name" value="P-loop containing nucleotide triphosphate hydrolases"/>
    <property type="match status" value="1"/>
</dbReference>
<feature type="domain" description="OmpR/PhoB-type" evidence="3">
    <location>
        <begin position="3"/>
        <end position="101"/>
    </location>
</feature>
<dbReference type="PANTHER" id="PTHR47691:SF3">
    <property type="entry name" value="HTH-TYPE TRANSCRIPTIONAL REGULATOR RV0890C-RELATED"/>
    <property type="match status" value="1"/>
</dbReference>
<evidence type="ECO:0000313" key="5">
    <source>
        <dbReference type="Proteomes" id="UP001156627"/>
    </source>
</evidence>
<dbReference type="PANTHER" id="PTHR47691">
    <property type="entry name" value="REGULATOR-RELATED"/>
    <property type="match status" value="1"/>
</dbReference>
<keyword evidence="5" id="KW-1185">Reference proteome</keyword>
<dbReference type="Pfam" id="PF20703">
    <property type="entry name" value="nSTAND1"/>
    <property type="match status" value="1"/>
</dbReference>
<comment type="caution">
    <text evidence="4">The sequence shown here is derived from an EMBL/GenBank/DDBJ whole genome shotgun (WGS) entry which is preliminary data.</text>
</comment>
<name>A0ABQ5XCM2_9GAMM</name>
<evidence type="ECO:0000256" key="2">
    <source>
        <dbReference type="PROSITE-ProRule" id="PRU01091"/>
    </source>
</evidence>
<keyword evidence="1 2" id="KW-0238">DNA-binding</keyword>